<feature type="region of interest" description="Disordered" evidence="1">
    <location>
        <begin position="1"/>
        <end position="46"/>
    </location>
</feature>
<feature type="compositionally biased region" description="Basic residues" evidence="1">
    <location>
        <begin position="575"/>
        <end position="589"/>
    </location>
</feature>
<comment type="caution">
    <text evidence="2">The sequence shown here is derived from an EMBL/GenBank/DDBJ whole genome shotgun (WGS) entry which is preliminary data.</text>
</comment>
<evidence type="ECO:0008006" key="4">
    <source>
        <dbReference type="Google" id="ProtNLM"/>
    </source>
</evidence>
<accession>A0A226EV13</accession>
<feature type="compositionally biased region" description="Gly residues" evidence="1">
    <location>
        <begin position="37"/>
        <end position="46"/>
    </location>
</feature>
<dbReference type="OrthoDB" id="10575177at2759"/>
<evidence type="ECO:0000313" key="3">
    <source>
        <dbReference type="Proteomes" id="UP000198287"/>
    </source>
</evidence>
<reference evidence="2 3" key="1">
    <citation type="submission" date="2015-12" db="EMBL/GenBank/DDBJ databases">
        <title>The genome of Folsomia candida.</title>
        <authorList>
            <person name="Faddeeva A."/>
            <person name="Derks M.F."/>
            <person name="Anvar Y."/>
            <person name="Smit S."/>
            <person name="Van Straalen N."/>
            <person name="Roelofs D."/>
        </authorList>
    </citation>
    <scope>NUCLEOTIDE SEQUENCE [LARGE SCALE GENOMIC DNA]</scope>
    <source>
        <strain evidence="2 3">VU population</strain>
        <tissue evidence="2">Whole body</tissue>
    </source>
</reference>
<feature type="compositionally biased region" description="Basic and acidic residues" evidence="1">
    <location>
        <begin position="8"/>
        <end position="19"/>
    </location>
</feature>
<proteinExistence type="predicted"/>
<sequence>MGELSSSENKEKQTEKDASLEEESSGQKKNKNKRRPGGGSGGGGGGAAGAILSPNFLPQTMNIMNSMGCVIKKVMLGPEASCNGTFLEAAAAANAALSRHPVRPGQMSLLGGEPEEQETILEVILLPRPADKFYPPESSTLYTRVPFFVKWQTRSTDYSNWAEVNHTLAPGTWKLHKAGHFDDYGIHSFEVFNLREGESGQISVPYVASDNKILVHTWKFVVINDTAFAEKGLSQREEGSKKIFSCKSATGTTKPKLTLTKLTDDGCPVDEGMSEKRRKGSKRKSLVEEDCGPGCVAIRTDIESGIVSCLGDGVDETLRYPADIYCTGRPFFVERGKTKNLTLSPNKKKFNIPCIINNPNADVYLFHQNPNGTISDVTDYTNYDLKLGFSLNLDEISDPLGTYACTSSTNVEDDTDMVTYHVNPAPPHVFNPPQETVYGSPPFRFVWESVEELEVENKSAGNFYSGVFAKPEGNRAFVGTFEIAALSKGASGVVNVIRAKDKVVVHTWRYAYQGKYGLWVDRKLNIFKCVSPTSKIPPSLFAVECSNPNACRLKKRFMEDDPEMHLQKDPENQYHHHHHHKKNKKHGHHRENNNFVTVPVECGEGCTELKVWNDKRHGFVECRDKVGQEEVNNNEMDESLTYFLTRNSTILTESDDLEPLRTIEISSVVRTLNVGDTITFVCRANAYFYSHGFQWAIEMKNGSKRFLDSSVSQETTTGADQRQLKAEVHLTVGGKDWKAVWCYAPSLTSNLWGNASQLVYIH</sequence>
<gene>
    <name evidence="2" type="ORF">Fcan01_04053</name>
</gene>
<name>A0A226EV13_FOLCA</name>
<organism evidence="2 3">
    <name type="scientific">Folsomia candida</name>
    <name type="common">Springtail</name>
    <dbReference type="NCBI Taxonomy" id="158441"/>
    <lineage>
        <taxon>Eukaryota</taxon>
        <taxon>Metazoa</taxon>
        <taxon>Ecdysozoa</taxon>
        <taxon>Arthropoda</taxon>
        <taxon>Hexapoda</taxon>
        <taxon>Collembola</taxon>
        <taxon>Entomobryomorpha</taxon>
        <taxon>Isotomoidea</taxon>
        <taxon>Isotomidae</taxon>
        <taxon>Proisotominae</taxon>
        <taxon>Folsomia</taxon>
    </lineage>
</organism>
<dbReference type="EMBL" id="LNIX01000002">
    <property type="protein sequence ID" value="OXA61007.1"/>
    <property type="molecule type" value="Genomic_DNA"/>
</dbReference>
<evidence type="ECO:0000256" key="1">
    <source>
        <dbReference type="SAM" id="MobiDB-lite"/>
    </source>
</evidence>
<evidence type="ECO:0000313" key="2">
    <source>
        <dbReference type="EMBL" id="OXA61007.1"/>
    </source>
</evidence>
<keyword evidence="3" id="KW-1185">Reference proteome</keyword>
<dbReference type="AlphaFoldDB" id="A0A226EV13"/>
<dbReference type="Gene3D" id="2.60.40.10">
    <property type="entry name" value="Immunoglobulins"/>
    <property type="match status" value="1"/>
</dbReference>
<dbReference type="Proteomes" id="UP000198287">
    <property type="component" value="Unassembled WGS sequence"/>
</dbReference>
<protein>
    <recommendedName>
        <fullName evidence="4">Ig-like domain-containing protein</fullName>
    </recommendedName>
</protein>
<dbReference type="InterPro" id="IPR013783">
    <property type="entry name" value="Ig-like_fold"/>
</dbReference>
<feature type="region of interest" description="Disordered" evidence="1">
    <location>
        <begin position="566"/>
        <end position="591"/>
    </location>
</feature>